<dbReference type="InterPro" id="IPR003591">
    <property type="entry name" value="Leu-rich_rpt_typical-subtyp"/>
</dbReference>
<feature type="compositionally biased region" description="Basic and acidic residues" evidence="1">
    <location>
        <begin position="299"/>
        <end position="308"/>
    </location>
</feature>
<dbReference type="FunFam" id="3.80.10.10:FF:000323">
    <property type="entry name" value="Leucine-rich repeat-containing protein 49 isoform 1"/>
    <property type="match status" value="1"/>
</dbReference>
<dbReference type="SMART" id="SM00369">
    <property type="entry name" value="LRR_TYP"/>
    <property type="match status" value="4"/>
</dbReference>
<keyword evidence="3" id="KW-1185">Reference proteome</keyword>
<dbReference type="InterPro" id="IPR032675">
    <property type="entry name" value="LRR_dom_sf"/>
</dbReference>
<dbReference type="OrthoDB" id="1939344at2759"/>
<proteinExistence type="predicted"/>
<evidence type="ECO:0000313" key="2">
    <source>
        <dbReference type="EMBL" id="CAB4017911.1"/>
    </source>
</evidence>
<dbReference type="EMBL" id="CACRXK020009765">
    <property type="protein sequence ID" value="CAB4017911.1"/>
    <property type="molecule type" value="Genomic_DNA"/>
</dbReference>
<dbReference type="PROSITE" id="PS51450">
    <property type="entry name" value="LRR"/>
    <property type="match status" value="7"/>
</dbReference>
<dbReference type="AlphaFoldDB" id="A0A7D9ETB5"/>
<dbReference type="Pfam" id="PF14580">
    <property type="entry name" value="LRR_9"/>
    <property type="match status" value="1"/>
</dbReference>
<reference evidence="2" key="1">
    <citation type="submission" date="2020-04" db="EMBL/GenBank/DDBJ databases">
        <authorList>
            <person name="Alioto T."/>
            <person name="Alioto T."/>
            <person name="Gomez Garrido J."/>
        </authorList>
    </citation>
    <scope>NUCLEOTIDE SEQUENCE</scope>
    <source>
        <strain evidence="2">A484AB</strain>
    </source>
</reference>
<dbReference type="InterPro" id="IPR001611">
    <property type="entry name" value="Leu-rich_rpt"/>
</dbReference>
<dbReference type="Gene3D" id="3.80.10.10">
    <property type="entry name" value="Ribonuclease Inhibitor"/>
    <property type="match status" value="3"/>
</dbReference>
<dbReference type="SUPFAM" id="SSF52058">
    <property type="entry name" value="L domain-like"/>
    <property type="match status" value="1"/>
</dbReference>
<evidence type="ECO:0000313" key="3">
    <source>
        <dbReference type="Proteomes" id="UP001152795"/>
    </source>
</evidence>
<dbReference type="PANTHER" id="PTHR45973:SF8">
    <property type="entry name" value="LEUCINE-RICH REPEAT-CONTAINING PROTEIN 49"/>
    <property type="match status" value="1"/>
</dbReference>
<gene>
    <name evidence="2" type="ORF">PACLA_8A049193</name>
</gene>
<name>A0A7D9ETB5_PARCT</name>
<dbReference type="InterPro" id="IPR050576">
    <property type="entry name" value="Cilia_flagella_integrity"/>
</dbReference>
<dbReference type="Proteomes" id="UP001152795">
    <property type="component" value="Unassembled WGS sequence"/>
</dbReference>
<evidence type="ECO:0000256" key="1">
    <source>
        <dbReference type="SAM" id="MobiDB-lite"/>
    </source>
</evidence>
<accession>A0A7D9ETB5</accession>
<organism evidence="2 3">
    <name type="scientific">Paramuricea clavata</name>
    <name type="common">Red gorgonian</name>
    <name type="synonym">Violescent sea-whip</name>
    <dbReference type="NCBI Taxonomy" id="317549"/>
    <lineage>
        <taxon>Eukaryota</taxon>
        <taxon>Metazoa</taxon>
        <taxon>Cnidaria</taxon>
        <taxon>Anthozoa</taxon>
        <taxon>Octocorallia</taxon>
        <taxon>Malacalcyonacea</taxon>
        <taxon>Plexauridae</taxon>
        <taxon>Paramuricea</taxon>
    </lineage>
</organism>
<sequence>DRVLFTEAAATPGVPVVYRLPEDRHTNPDRLNLDRRKLNVCPVLEGEDNVRLLNFQHNFISKIENISQLKRLIFLDFYDNHLECISGLSSLKSLRVLMLGKNRIRKIENLDALTKLDVLDLHGNKISSIDNLNHLSELRVLNLAGNDITEVRNLRGMQALAELNLRRNKIVTVSEIDQLPNLQRLFLSFNSIQSFDDIRCLSQCNVLSELSLDGNPFSVEQSYKHCVLKNIPSLRQFDMRRITEEEKRLANVIAKKEDDKKKEVGRITHLKEKKRIAINNAQKQWEIFHVGTPGSENSKSSREDKSSEPEMLSQESVADSTICHLAELEGETLYLYGPGSLDALDRNWGQQAANTVTNAIFKFIDFDDIVPHLGKIQTKFPVVQKLVFTNTNIKTLPQINALAVIKHLECLTISDDNPVTYFHLWKPYTLFRLAHLSLHHLNDMEITGEDIVKAEKLLGALSHFTTSNLPQSRLLSLLGDTR</sequence>
<feature type="non-terminal residue" evidence="2">
    <location>
        <position position="1"/>
    </location>
</feature>
<comment type="caution">
    <text evidence="2">The sequence shown here is derived from an EMBL/GenBank/DDBJ whole genome shotgun (WGS) entry which is preliminary data.</text>
</comment>
<dbReference type="PANTHER" id="PTHR45973">
    <property type="entry name" value="PROTEIN PHOSPHATASE 1 REGULATORY SUBUNIT SDS22-RELATED"/>
    <property type="match status" value="1"/>
</dbReference>
<feature type="region of interest" description="Disordered" evidence="1">
    <location>
        <begin position="290"/>
        <end position="316"/>
    </location>
</feature>
<protein>
    <submittedName>
        <fullName evidence="2">Leucine-rich repeat-containing 49-like</fullName>
    </submittedName>
</protein>
<dbReference type="SMART" id="SM00365">
    <property type="entry name" value="LRR_SD22"/>
    <property type="match status" value="7"/>
</dbReference>